<sequence length="441" mass="49465">MAQIIGVRFKKVGKVYYFDPCGIQVEVGQNVIVETARGVEYGEVALANRDVAEGEVVKPLKKLIRVATPSDAKVVETNQKRAKEAFRICEQKIAEHKLDMKLVSVEYTFDLNKVLFYFTADGRVDFRELVKDLASVFRTRIELRQIGVRDEAKVLGGLGICGRPLCCASFLDDFQPVSINMAKQQNLSLNPTKISGTCGRLMCCLKYEQEAYEELGRVTPRPDSTVQTPDGPGVVTDASLLRGTCTVVLDDDPGTPHCYKCQECQILQAARKQRRPSHAAAKPAEPTEKAAKPVAEKLAAEKTVEKPVSEQPAVPQATKPVQDAQADAPEQEMENREPSGDKAQREHRRSDRPRRRRRPQNGEQKHEGENKPSRREPRRSSHEKNGEKNGDKTERPRQERRPTDSTGGEFVDAHRQPRRRRPRRRPQSGDGKPSGTAEKKD</sequence>
<evidence type="ECO:0000313" key="3">
    <source>
        <dbReference type="EMBL" id="OUM20593.1"/>
    </source>
</evidence>
<dbReference type="OrthoDB" id="9779344at2"/>
<feature type="domain" description="PSP1 C-terminal" evidence="2">
    <location>
        <begin position="61"/>
        <end position="146"/>
    </location>
</feature>
<proteinExistence type="predicted"/>
<feature type="compositionally biased region" description="Basic residues" evidence="1">
    <location>
        <begin position="416"/>
        <end position="426"/>
    </location>
</feature>
<accession>A0A252F489</accession>
<feature type="compositionally biased region" description="Basic and acidic residues" evidence="1">
    <location>
        <begin position="285"/>
        <end position="308"/>
    </location>
</feature>
<dbReference type="AlphaFoldDB" id="A0A252F489"/>
<dbReference type="PROSITE" id="PS51411">
    <property type="entry name" value="PSP1_C"/>
    <property type="match status" value="1"/>
</dbReference>
<dbReference type="InterPro" id="IPR007557">
    <property type="entry name" value="PSP1_C"/>
</dbReference>
<name>A0A252F489_9FIRM</name>
<evidence type="ECO:0000259" key="2">
    <source>
        <dbReference type="PROSITE" id="PS51411"/>
    </source>
</evidence>
<organism evidence="3 4">
    <name type="scientific">Butyricicoccus porcorum</name>
    <dbReference type="NCBI Taxonomy" id="1945634"/>
    <lineage>
        <taxon>Bacteria</taxon>
        <taxon>Bacillati</taxon>
        <taxon>Bacillota</taxon>
        <taxon>Clostridia</taxon>
        <taxon>Eubacteriales</taxon>
        <taxon>Butyricicoccaceae</taxon>
        <taxon>Butyricicoccus</taxon>
    </lineage>
</organism>
<reference evidence="3 4" key="1">
    <citation type="submission" date="2017-05" db="EMBL/GenBank/DDBJ databases">
        <title>Butyricicoccus porcorum sp. nov. a butyrate-producing bacterium from the swine intestinal tract.</title>
        <authorList>
            <person name="Trachsel J."/>
            <person name="Humphrey S."/>
            <person name="Allen H.K."/>
        </authorList>
    </citation>
    <scope>NUCLEOTIDE SEQUENCE [LARGE SCALE GENOMIC DNA]</scope>
    <source>
        <strain evidence="3">BB10</strain>
    </source>
</reference>
<feature type="region of interest" description="Disordered" evidence="1">
    <location>
        <begin position="274"/>
        <end position="441"/>
    </location>
</feature>
<gene>
    <name evidence="3" type="ORF">CBW42_07120</name>
</gene>
<dbReference type="NCBIfam" id="NF041131">
    <property type="entry name" value="RicT_YaaT_fam"/>
    <property type="match status" value="1"/>
</dbReference>
<feature type="compositionally biased region" description="Basic and acidic residues" evidence="1">
    <location>
        <begin position="333"/>
        <end position="344"/>
    </location>
</feature>
<comment type="caution">
    <text evidence="3">The sequence shown here is derived from an EMBL/GenBank/DDBJ whole genome shotgun (WGS) entry which is preliminary data.</text>
</comment>
<dbReference type="Pfam" id="PF04468">
    <property type="entry name" value="PSP1"/>
    <property type="match status" value="1"/>
</dbReference>
<evidence type="ECO:0000256" key="1">
    <source>
        <dbReference type="SAM" id="MobiDB-lite"/>
    </source>
</evidence>
<protein>
    <recommendedName>
        <fullName evidence="2">PSP1 C-terminal domain-containing protein</fullName>
    </recommendedName>
</protein>
<keyword evidence="4" id="KW-1185">Reference proteome</keyword>
<dbReference type="GO" id="GO:0005737">
    <property type="term" value="C:cytoplasm"/>
    <property type="evidence" value="ECO:0007669"/>
    <property type="project" value="TreeGrafter"/>
</dbReference>
<dbReference type="Proteomes" id="UP000194903">
    <property type="component" value="Unassembled WGS sequence"/>
</dbReference>
<dbReference type="InterPro" id="IPR047767">
    <property type="entry name" value="PSP1-like"/>
</dbReference>
<evidence type="ECO:0000313" key="4">
    <source>
        <dbReference type="Proteomes" id="UP000194903"/>
    </source>
</evidence>
<feature type="compositionally biased region" description="Basic residues" evidence="1">
    <location>
        <begin position="345"/>
        <end position="359"/>
    </location>
</feature>
<feature type="compositionally biased region" description="Basic and acidic residues" evidence="1">
    <location>
        <begin position="363"/>
        <end position="403"/>
    </location>
</feature>
<dbReference type="EMBL" id="NHOC01000005">
    <property type="protein sequence ID" value="OUM20593.1"/>
    <property type="molecule type" value="Genomic_DNA"/>
</dbReference>
<dbReference type="PANTHER" id="PTHR43830:SF3">
    <property type="entry name" value="PROTEIN PSP1"/>
    <property type="match status" value="1"/>
</dbReference>
<dbReference type="PANTHER" id="PTHR43830">
    <property type="entry name" value="PROTEIN PSP1"/>
    <property type="match status" value="1"/>
</dbReference>